<accession>A0A4U5MF34</accession>
<name>A0A4U5MF34_STECR</name>
<reference evidence="1 2" key="2">
    <citation type="journal article" date="2019" name="G3 (Bethesda)">
        <title>Hybrid Assembly of the Genome of the Entomopathogenic Nematode Steinernema carpocapsae Identifies the X-Chromosome.</title>
        <authorList>
            <person name="Serra L."/>
            <person name="Macchietto M."/>
            <person name="Macias-Munoz A."/>
            <person name="McGill C.J."/>
            <person name="Rodriguez I.M."/>
            <person name="Rodriguez B."/>
            <person name="Murad R."/>
            <person name="Mortazavi A."/>
        </authorList>
    </citation>
    <scope>NUCLEOTIDE SEQUENCE [LARGE SCALE GENOMIC DNA]</scope>
    <source>
        <strain evidence="1 2">ALL</strain>
    </source>
</reference>
<organism evidence="1 2">
    <name type="scientific">Steinernema carpocapsae</name>
    <name type="common">Entomopathogenic nematode</name>
    <dbReference type="NCBI Taxonomy" id="34508"/>
    <lineage>
        <taxon>Eukaryota</taxon>
        <taxon>Metazoa</taxon>
        <taxon>Ecdysozoa</taxon>
        <taxon>Nematoda</taxon>
        <taxon>Chromadorea</taxon>
        <taxon>Rhabditida</taxon>
        <taxon>Tylenchina</taxon>
        <taxon>Panagrolaimomorpha</taxon>
        <taxon>Strongyloidoidea</taxon>
        <taxon>Steinernematidae</taxon>
        <taxon>Steinernema</taxon>
    </lineage>
</organism>
<proteinExistence type="predicted"/>
<evidence type="ECO:0000313" key="1">
    <source>
        <dbReference type="EMBL" id="TKR67827.1"/>
    </source>
</evidence>
<gene>
    <name evidence="1" type="ORF">L596_023918</name>
</gene>
<dbReference type="EMBL" id="AZBU02000008">
    <property type="protein sequence ID" value="TKR67827.1"/>
    <property type="molecule type" value="Genomic_DNA"/>
</dbReference>
<keyword evidence="2" id="KW-1185">Reference proteome</keyword>
<dbReference type="AlphaFoldDB" id="A0A4U5MF34"/>
<comment type="caution">
    <text evidence="1">The sequence shown here is derived from an EMBL/GenBank/DDBJ whole genome shotgun (WGS) entry which is preliminary data.</text>
</comment>
<protein>
    <submittedName>
        <fullName evidence="1">Uncharacterized protein</fullName>
    </submittedName>
</protein>
<sequence>MFPTYHVSASDLKALPGHSSKHSNLKLDFEFYKKKKCARDGAEFRNKGQKTFLNVYQDARNGLNLYVELKFSSLFFAKQPSGRAVTLQNPTSTVVNTRFQLVLISTIKLMERIRKGFTRMSFGEREISSRFLQHHLLFVLIFACCSGHVFKWAIS</sequence>
<dbReference type="Proteomes" id="UP000298663">
    <property type="component" value="Unassembled WGS sequence"/>
</dbReference>
<reference evidence="1 2" key="1">
    <citation type="journal article" date="2015" name="Genome Biol.">
        <title>Comparative genomics of Steinernema reveals deeply conserved gene regulatory networks.</title>
        <authorList>
            <person name="Dillman A.R."/>
            <person name="Macchietto M."/>
            <person name="Porter C.F."/>
            <person name="Rogers A."/>
            <person name="Williams B."/>
            <person name="Antoshechkin I."/>
            <person name="Lee M.M."/>
            <person name="Goodwin Z."/>
            <person name="Lu X."/>
            <person name="Lewis E.E."/>
            <person name="Goodrich-Blair H."/>
            <person name="Stock S.P."/>
            <person name="Adams B.J."/>
            <person name="Sternberg P.W."/>
            <person name="Mortazavi A."/>
        </authorList>
    </citation>
    <scope>NUCLEOTIDE SEQUENCE [LARGE SCALE GENOMIC DNA]</scope>
    <source>
        <strain evidence="1 2">ALL</strain>
    </source>
</reference>
<evidence type="ECO:0000313" key="2">
    <source>
        <dbReference type="Proteomes" id="UP000298663"/>
    </source>
</evidence>